<comment type="caution">
    <text evidence="2">The sequence shown here is derived from an EMBL/GenBank/DDBJ whole genome shotgun (WGS) entry which is preliminary data.</text>
</comment>
<accession>A0ABS2QX92</accession>
<keyword evidence="3" id="KW-1185">Reference proteome</keyword>
<feature type="transmembrane region" description="Helical" evidence="1">
    <location>
        <begin position="28"/>
        <end position="50"/>
    </location>
</feature>
<evidence type="ECO:0000313" key="2">
    <source>
        <dbReference type="EMBL" id="MBM7704030.1"/>
    </source>
</evidence>
<evidence type="ECO:0000256" key="1">
    <source>
        <dbReference type="SAM" id="Phobius"/>
    </source>
</evidence>
<dbReference type="RefSeq" id="WP_205188048.1">
    <property type="nucleotide sequence ID" value="NZ_JAFBFC010000005.1"/>
</dbReference>
<gene>
    <name evidence="2" type="ORF">JOC83_002880</name>
</gene>
<name>A0ABS2QX92_9BACI</name>
<protein>
    <submittedName>
        <fullName evidence="2">Uncharacterized protein</fullName>
    </submittedName>
</protein>
<keyword evidence="1" id="KW-0812">Transmembrane</keyword>
<dbReference type="Proteomes" id="UP000809829">
    <property type="component" value="Unassembled WGS sequence"/>
</dbReference>
<evidence type="ECO:0000313" key="3">
    <source>
        <dbReference type="Proteomes" id="UP000809829"/>
    </source>
</evidence>
<organism evidence="2 3">
    <name type="scientific">Priestia iocasae</name>
    <dbReference type="NCBI Taxonomy" id="2291674"/>
    <lineage>
        <taxon>Bacteria</taxon>
        <taxon>Bacillati</taxon>
        <taxon>Bacillota</taxon>
        <taxon>Bacilli</taxon>
        <taxon>Bacillales</taxon>
        <taxon>Bacillaceae</taxon>
        <taxon>Priestia</taxon>
    </lineage>
</organism>
<reference evidence="2 3" key="1">
    <citation type="submission" date="2021-01" db="EMBL/GenBank/DDBJ databases">
        <title>Genomic Encyclopedia of Type Strains, Phase IV (KMG-IV): sequencing the most valuable type-strain genomes for metagenomic binning, comparative biology and taxonomic classification.</title>
        <authorList>
            <person name="Goeker M."/>
        </authorList>
    </citation>
    <scope>NUCLEOTIDE SEQUENCE [LARGE SCALE GENOMIC DNA]</scope>
    <source>
        <strain evidence="2 3">DSM 104297</strain>
    </source>
</reference>
<sequence>MVILALLVIITVISIVIALRKQKPFFFAVPFLSLLIYFVVEIALVPAPFFETVKFIFSLH</sequence>
<dbReference type="EMBL" id="JAFBFC010000005">
    <property type="protein sequence ID" value="MBM7704030.1"/>
    <property type="molecule type" value="Genomic_DNA"/>
</dbReference>
<proteinExistence type="predicted"/>
<keyword evidence="1" id="KW-0472">Membrane</keyword>
<keyword evidence="1" id="KW-1133">Transmembrane helix</keyword>